<feature type="domain" description="Ketoreductase" evidence="3">
    <location>
        <begin position="5"/>
        <end position="195"/>
    </location>
</feature>
<dbReference type="InterPro" id="IPR057326">
    <property type="entry name" value="KR_dom"/>
</dbReference>
<organism evidence="4 5">
    <name type="scientific">Bacillus mycoides</name>
    <dbReference type="NCBI Taxonomy" id="1405"/>
    <lineage>
        <taxon>Bacteria</taxon>
        <taxon>Bacillati</taxon>
        <taxon>Bacillota</taxon>
        <taxon>Bacilli</taxon>
        <taxon>Bacillales</taxon>
        <taxon>Bacillaceae</taxon>
        <taxon>Bacillus</taxon>
        <taxon>Bacillus cereus group</taxon>
    </lineage>
</organism>
<proteinExistence type="inferred from homology"/>
<comment type="caution">
    <text evidence="4">The sequence shown here is derived from an EMBL/GenBank/DDBJ whole genome shotgun (WGS) entry which is preliminary data.</text>
</comment>
<dbReference type="RefSeq" id="WP_060751833.1">
    <property type="nucleotide sequence ID" value="NZ_LRPH01000094.1"/>
</dbReference>
<dbReference type="PANTHER" id="PTHR42879">
    <property type="entry name" value="3-OXOACYL-(ACYL-CARRIER-PROTEIN) REDUCTASE"/>
    <property type="match status" value="1"/>
</dbReference>
<name>A0A120EBU3_BACMY</name>
<evidence type="ECO:0000256" key="1">
    <source>
        <dbReference type="ARBA" id="ARBA00006484"/>
    </source>
</evidence>
<accession>A0A120EBU3</accession>
<evidence type="ECO:0000313" key="4">
    <source>
        <dbReference type="EMBL" id="KWU54898.1"/>
    </source>
</evidence>
<dbReference type="EMBL" id="LRPH01000094">
    <property type="protein sequence ID" value="KWU54898.1"/>
    <property type="molecule type" value="Genomic_DNA"/>
</dbReference>
<dbReference type="PRINTS" id="PR00081">
    <property type="entry name" value="GDHRDH"/>
</dbReference>
<dbReference type="GO" id="GO:0016491">
    <property type="term" value="F:oxidoreductase activity"/>
    <property type="evidence" value="ECO:0007669"/>
    <property type="project" value="UniProtKB-KW"/>
</dbReference>
<dbReference type="Proteomes" id="UP000065797">
    <property type="component" value="Unassembled WGS sequence"/>
</dbReference>
<comment type="similarity">
    <text evidence="1">Belongs to the short-chain dehydrogenases/reductases (SDR) family.</text>
</comment>
<dbReference type="PANTHER" id="PTHR42879:SF2">
    <property type="entry name" value="3-OXOACYL-[ACYL-CARRIER-PROTEIN] REDUCTASE FABG"/>
    <property type="match status" value="1"/>
</dbReference>
<gene>
    <name evidence="4" type="ORF">AWW70_26155</name>
</gene>
<dbReference type="SUPFAM" id="SSF51735">
    <property type="entry name" value="NAD(P)-binding Rossmann-fold domains"/>
    <property type="match status" value="1"/>
</dbReference>
<dbReference type="InterPro" id="IPR050259">
    <property type="entry name" value="SDR"/>
</dbReference>
<dbReference type="InterPro" id="IPR036291">
    <property type="entry name" value="NAD(P)-bd_dom_sf"/>
</dbReference>
<evidence type="ECO:0000313" key="5">
    <source>
        <dbReference type="Proteomes" id="UP000065797"/>
    </source>
</evidence>
<dbReference type="InterPro" id="IPR002347">
    <property type="entry name" value="SDR_fam"/>
</dbReference>
<dbReference type="Pfam" id="PF13561">
    <property type="entry name" value="adh_short_C2"/>
    <property type="match status" value="1"/>
</dbReference>
<protein>
    <submittedName>
        <fullName evidence="4">Beta-ketoacyl-ACP reductase</fullName>
    </submittedName>
</protein>
<sequence length="246" mass="26574">MFKKQKIIVTGGSRGIGRATVEALAREGADVAFTYHSNHQAAEEVYEATKGCTGKVQGFQSNAKSLIETKEAVAEMKAFLGGIDSLVINAGIVRDAPLLMMKEEDWDDVITTNLGGTFNYAKSVIFEMMKQKRGKIVCITSVSGLKGIQGQTNYASSKSAQIGFVRSLSKEVARYNILVNAVAPGFVETDMWYDIEQAKREELLKEIPLGRPGTLEEISGTIKFLLSPAAGYMTGSILVMDGGISS</sequence>
<dbReference type="FunFam" id="3.40.50.720:FF:000173">
    <property type="entry name" value="3-oxoacyl-[acyl-carrier protein] reductase"/>
    <property type="match status" value="1"/>
</dbReference>
<evidence type="ECO:0000256" key="2">
    <source>
        <dbReference type="ARBA" id="ARBA00023002"/>
    </source>
</evidence>
<dbReference type="Gene3D" id="3.40.50.720">
    <property type="entry name" value="NAD(P)-binding Rossmann-like Domain"/>
    <property type="match status" value="1"/>
</dbReference>
<dbReference type="SMART" id="SM00822">
    <property type="entry name" value="PKS_KR"/>
    <property type="match status" value="1"/>
</dbReference>
<reference evidence="4 5" key="1">
    <citation type="submission" date="2016-01" db="EMBL/GenBank/DDBJ databases">
        <authorList>
            <person name="McClelland M."/>
            <person name="Jain A."/>
            <person name="Saraogi P."/>
            <person name="Mendelson R."/>
            <person name="Westerman R."/>
            <person name="SanMiguel P."/>
            <person name="Csonka L."/>
        </authorList>
    </citation>
    <scope>NUCLEOTIDE SEQUENCE [LARGE SCALE GENOMIC DNA]</scope>
    <source>
        <strain evidence="4 5">PE8-15</strain>
    </source>
</reference>
<dbReference type="AlphaFoldDB" id="A0A120EBU3"/>
<keyword evidence="2" id="KW-0560">Oxidoreductase</keyword>
<evidence type="ECO:0000259" key="3">
    <source>
        <dbReference type="SMART" id="SM00822"/>
    </source>
</evidence>
<dbReference type="PRINTS" id="PR00080">
    <property type="entry name" value="SDRFAMILY"/>
</dbReference>